<accession>A0A7T0KLI9</accession>
<evidence type="ECO:0000313" key="1">
    <source>
        <dbReference type="EMBL" id="QPK82435.1"/>
    </source>
</evidence>
<dbReference type="EMBL" id="CP064955">
    <property type="protein sequence ID" value="QPK82435.1"/>
    <property type="molecule type" value="Genomic_DNA"/>
</dbReference>
<dbReference type="Pfam" id="PF10722">
    <property type="entry name" value="YbjN"/>
    <property type="match status" value="1"/>
</dbReference>
<dbReference type="KEGG" id="cqn:G7Y29_05865"/>
<proteinExistence type="predicted"/>
<reference evidence="1 2" key="1">
    <citation type="submission" date="2020-11" db="EMBL/GenBank/DDBJ databases">
        <title>Corynebacterium sp. MC1420.</title>
        <authorList>
            <person name="Zhou J."/>
        </authorList>
    </citation>
    <scope>NUCLEOTIDE SEQUENCE [LARGE SCALE GENOMIC DNA]</scope>
    <source>
        <strain evidence="1 2">MC1420</strain>
    </source>
</reference>
<dbReference type="InterPro" id="IPR019660">
    <property type="entry name" value="Put_sensory_transdc_reg_YbjN"/>
</dbReference>
<sequence length="156" mass="17005">MSEQTTPDDPNNDVRPVDLDAVAAILAAEALEHRVEASGVRTGFVNAAMVFAIDNDTLVFEAVWRGEFPKETASQVLYACNEHNQSTFAPTLRFFESGDDTLAISAVRTLDITHGASFNQLGAFTVSSIDATLQAFDFLAATFPTLVTWEDPHNEH</sequence>
<dbReference type="RefSeq" id="WP_165003945.1">
    <property type="nucleotide sequence ID" value="NZ_CP064955.1"/>
</dbReference>
<name>A0A7T0KLI9_9CORY</name>
<dbReference type="Proteomes" id="UP000594586">
    <property type="component" value="Chromosome"/>
</dbReference>
<gene>
    <name evidence="1" type="ORF">G7Y29_05865</name>
</gene>
<keyword evidence="2" id="KW-1185">Reference proteome</keyword>
<dbReference type="AlphaFoldDB" id="A0A7T0KLI9"/>
<protein>
    <submittedName>
        <fullName evidence="1">YbjN domain-containing protein</fullName>
    </submittedName>
</protein>
<evidence type="ECO:0000313" key="2">
    <source>
        <dbReference type="Proteomes" id="UP000594586"/>
    </source>
</evidence>
<organism evidence="1 2">
    <name type="scientific">Corynebacterium qintianiae</name>
    <dbReference type="NCBI Taxonomy" id="2709392"/>
    <lineage>
        <taxon>Bacteria</taxon>
        <taxon>Bacillati</taxon>
        <taxon>Actinomycetota</taxon>
        <taxon>Actinomycetes</taxon>
        <taxon>Mycobacteriales</taxon>
        <taxon>Corynebacteriaceae</taxon>
        <taxon>Corynebacterium</taxon>
    </lineage>
</organism>